<dbReference type="Proteomes" id="UP000054815">
    <property type="component" value="Unassembled WGS sequence"/>
</dbReference>
<gene>
    <name evidence="1" type="ORF">T4E_1623</name>
</gene>
<proteinExistence type="predicted"/>
<dbReference type="AlphaFoldDB" id="A0A0V0Y5G7"/>
<evidence type="ECO:0000313" key="1">
    <source>
        <dbReference type="EMBL" id="KRX95469.1"/>
    </source>
</evidence>
<evidence type="ECO:0000313" key="2">
    <source>
        <dbReference type="Proteomes" id="UP000054815"/>
    </source>
</evidence>
<name>A0A0V0Y5G7_TRIPS</name>
<reference evidence="1 2" key="1">
    <citation type="submission" date="2015-01" db="EMBL/GenBank/DDBJ databases">
        <title>Evolution of Trichinella species and genotypes.</title>
        <authorList>
            <person name="Korhonen P.K."/>
            <person name="Edoardo P."/>
            <person name="Giuseppe L.R."/>
            <person name="Gasser R.B."/>
        </authorList>
    </citation>
    <scope>NUCLEOTIDE SEQUENCE [LARGE SCALE GENOMIC DNA]</scope>
    <source>
        <strain evidence="1">ISS141</strain>
    </source>
</reference>
<sequence>MSCVDRVRVVRIACDGNSALVHCNWISGSSYAIIVANIWSSELNYQRSIEPAIYG</sequence>
<dbReference type="EMBL" id="JYDU01000056">
    <property type="protein sequence ID" value="KRX95469.1"/>
    <property type="molecule type" value="Genomic_DNA"/>
</dbReference>
<protein>
    <submittedName>
        <fullName evidence="1">Uncharacterized protein</fullName>
    </submittedName>
</protein>
<accession>A0A0V0Y5G7</accession>
<organism evidence="1 2">
    <name type="scientific">Trichinella pseudospiralis</name>
    <name type="common">Parasitic roundworm</name>
    <dbReference type="NCBI Taxonomy" id="6337"/>
    <lineage>
        <taxon>Eukaryota</taxon>
        <taxon>Metazoa</taxon>
        <taxon>Ecdysozoa</taxon>
        <taxon>Nematoda</taxon>
        <taxon>Enoplea</taxon>
        <taxon>Dorylaimia</taxon>
        <taxon>Trichinellida</taxon>
        <taxon>Trichinellidae</taxon>
        <taxon>Trichinella</taxon>
    </lineage>
</organism>
<comment type="caution">
    <text evidence="1">The sequence shown here is derived from an EMBL/GenBank/DDBJ whole genome shotgun (WGS) entry which is preliminary data.</text>
</comment>